<evidence type="ECO:0000256" key="2">
    <source>
        <dbReference type="ARBA" id="ARBA00023125"/>
    </source>
</evidence>
<protein>
    <submittedName>
        <fullName evidence="6">Transcriptional regulator, TetR family</fullName>
    </submittedName>
</protein>
<dbReference type="InterPro" id="IPR050109">
    <property type="entry name" value="HTH-type_TetR-like_transc_reg"/>
</dbReference>
<name>A0A1I5Z0P4_9PSEU</name>
<feature type="DNA-binding region" description="H-T-H motif" evidence="4">
    <location>
        <begin position="31"/>
        <end position="50"/>
    </location>
</feature>
<evidence type="ECO:0000313" key="7">
    <source>
        <dbReference type="Proteomes" id="UP000199137"/>
    </source>
</evidence>
<dbReference type="Proteomes" id="UP000199137">
    <property type="component" value="Unassembled WGS sequence"/>
</dbReference>
<dbReference type="PANTHER" id="PTHR30055:SF209">
    <property type="entry name" value="POSSIBLE TRANSCRIPTIONAL REGULATORY PROTEIN (PROBABLY TETR-FAMILY)"/>
    <property type="match status" value="1"/>
</dbReference>
<dbReference type="RefSeq" id="WP_093576164.1">
    <property type="nucleotide sequence ID" value="NZ_FOWC01000013.1"/>
</dbReference>
<dbReference type="PANTHER" id="PTHR30055">
    <property type="entry name" value="HTH-TYPE TRANSCRIPTIONAL REGULATOR RUTR"/>
    <property type="match status" value="1"/>
</dbReference>
<reference evidence="7" key="1">
    <citation type="submission" date="2016-10" db="EMBL/GenBank/DDBJ databases">
        <authorList>
            <person name="Varghese N."/>
            <person name="Submissions S."/>
        </authorList>
    </citation>
    <scope>NUCLEOTIDE SEQUENCE [LARGE SCALE GENOMIC DNA]</scope>
    <source>
        <strain evidence="7">DSM 44637</strain>
    </source>
</reference>
<dbReference type="EMBL" id="FOWC01000013">
    <property type="protein sequence ID" value="SFQ49677.1"/>
    <property type="molecule type" value="Genomic_DNA"/>
</dbReference>
<keyword evidence="2 4" id="KW-0238">DNA-binding</keyword>
<dbReference type="STRING" id="112413.SAMN05421854_113152"/>
<dbReference type="GO" id="GO:0000976">
    <property type="term" value="F:transcription cis-regulatory region binding"/>
    <property type="evidence" value="ECO:0007669"/>
    <property type="project" value="TreeGrafter"/>
</dbReference>
<proteinExistence type="predicted"/>
<accession>A0A1I5Z0P4</accession>
<evidence type="ECO:0000256" key="3">
    <source>
        <dbReference type="ARBA" id="ARBA00023163"/>
    </source>
</evidence>
<dbReference type="GO" id="GO:0003700">
    <property type="term" value="F:DNA-binding transcription factor activity"/>
    <property type="evidence" value="ECO:0007669"/>
    <property type="project" value="TreeGrafter"/>
</dbReference>
<keyword evidence="1" id="KW-0805">Transcription regulation</keyword>
<dbReference type="InterPro" id="IPR036271">
    <property type="entry name" value="Tet_transcr_reg_TetR-rel_C_sf"/>
</dbReference>
<evidence type="ECO:0000259" key="5">
    <source>
        <dbReference type="PROSITE" id="PS50977"/>
    </source>
</evidence>
<dbReference type="AlphaFoldDB" id="A0A1I5Z0P4"/>
<dbReference type="PROSITE" id="PS50977">
    <property type="entry name" value="HTH_TETR_2"/>
    <property type="match status" value="1"/>
</dbReference>
<gene>
    <name evidence="6" type="ORF">SAMN05421854_113152</name>
</gene>
<evidence type="ECO:0000313" key="6">
    <source>
        <dbReference type="EMBL" id="SFQ49677.1"/>
    </source>
</evidence>
<dbReference type="OrthoDB" id="4709966at2"/>
<dbReference type="InterPro" id="IPR001647">
    <property type="entry name" value="HTH_TetR"/>
</dbReference>
<dbReference type="InterPro" id="IPR025996">
    <property type="entry name" value="MT1864/Rv1816-like_C"/>
</dbReference>
<evidence type="ECO:0000256" key="4">
    <source>
        <dbReference type="PROSITE-ProRule" id="PRU00335"/>
    </source>
</evidence>
<dbReference type="InterPro" id="IPR009057">
    <property type="entry name" value="Homeodomain-like_sf"/>
</dbReference>
<dbReference type="Gene3D" id="1.10.357.10">
    <property type="entry name" value="Tetracycline Repressor, domain 2"/>
    <property type="match status" value="1"/>
</dbReference>
<dbReference type="SUPFAM" id="SSF46689">
    <property type="entry name" value="Homeodomain-like"/>
    <property type="match status" value="1"/>
</dbReference>
<dbReference type="SUPFAM" id="SSF48498">
    <property type="entry name" value="Tetracyclin repressor-like, C-terminal domain"/>
    <property type="match status" value="1"/>
</dbReference>
<dbReference type="Pfam" id="PF13305">
    <property type="entry name" value="TetR_C_33"/>
    <property type="match status" value="1"/>
</dbReference>
<keyword evidence="3" id="KW-0804">Transcription</keyword>
<dbReference type="Pfam" id="PF00440">
    <property type="entry name" value="TetR_N"/>
    <property type="match status" value="1"/>
</dbReference>
<sequence length="216" mass="22883">MSERTRGEHARTQLVEAAIRLLADGGAEALQARKLAAEIGASTMAVYTHFGGMAALMDAVAREGFRRLIANMATVGRSDDPVADLYQLALAYRRTAVEHPELFTLMFREAGAHGQPVGDLLKDKQDSEAASSFRGVVAAVSRTIDCGRLQGDPLAVAAQVWSAVHGYVTLELLGHFGRDDRGVTEVLAPLCVTLVVGLGDRPAAARASVGLVTTTE</sequence>
<organism evidence="6 7">
    <name type="scientific">Amycolatopsis rubida</name>
    <dbReference type="NCBI Taxonomy" id="112413"/>
    <lineage>
        <taxon>Bacteria</taxon>
        <taxon>Bacillati</taxon>
        <taxon>Actinomycetota</taxon>
        <taxon>Actinomycetes</taxon>
        <taxon>Pseudonocardiales</taxon>
        <taxon>Pseudonocardiaceae</taxon>
        <taxon>Amycolatopsis</taxon>
    </lineage>
</organism>
<evidence type="ECO:0000256" key="1">
    <source>
        <dbReference type="ARBA" id="ARBA00023015"/>
    </source>
</evidence>
<feature type="domain" description="HTH tetR-type" evidence="5">
    <location>
        <begin position="8"/>
        <end position="68"/>
    </location>
</feature>